<comment type="similarity">
    <text evidence="1">Belongs to the 3-beta-HSD family.</text>
</comment>
<dbReference type="InterPro" id="IPR036291">
    <property type="entry name" value="NAD(P)-bd_dom_sf"/>
</dbReference>
<feature type="domain" description="3-beta hydroxysteroid dehydrogenase/isomerase" evidence="3">
    <location>
        <begin position="15"/>
        <end position="274"/>
    </location>
</feature>
<evidence type="ECO:0000313" key="5">
    <source>
        <dbReference type="Proteomes" id="UP000799640"/>
    </source>
</evidence>
<dbReference type="OrthoDB" id="331544at2759"/>
<dbReference type="Pfam" id="PF01073">
    <property type="entry name" value="3Beta_HSD"/>
    <property type="match status" value="1"/>
</dbReference>
<dbReference type="InterPro" id="IPR002225">
    <property type="entry name" value="3Beta_OHSteriod_DH/Estase"/>
</dbReference>
<dbReference type="PANTHER" id="PTHR43245:SF51">
    <property type="entry name" value="SHORT CHAIN DEHYDROGENASE_REDUCTASE FAMILY 42E, MEMBER 2"/>
    <property type="match status" value="1"/>
</dbReference>
<dbReference type="GO" id="GO:0006694">
    <property type="term" value="P:steroid biosynthetic process"/>
    <property type="evidence" value="ECO:0007669"/>
    <property type="project" value="InterPro"/>
</dbReference>
<dbReference type="Gene3D" id="3.40.50.720">
    <property type="entry name" value="NAD(P)-binding Rossmann-like Domain"/>
    <property type="match status" value="1"/>
</dbReference>
<dbReference type="GO" id="GO:0016616">
    <property type="term" value="F:oxidoreductase activity, acting on the CH-OH group of donors, NAD or NADP as acceptor"/>
    <property type="evidence" value="ECO:0007669"/>
    <property type="project" value="InterPro"/>
</dbReference>
<dbReference type="Proteomes" id="UP000799640">
    <property type="component" value="Unassembled WGS sequence"/>
</dbReference>
<evidence type="ECO:0000256" key="1">
    <source>
        <dbReference type="ARBA" id="ARBA00009219"/>
    </source>
</evidence>
<protein>
    <submittedName>
        <fullName evidence="4">NAD(P)-binding protein</fullName>
    </submittedName>
</protein>
<dbReference type="InterPro" id="IPR050177">
    <property type="entry name" value="Lipid_A_modif_metabolic_enz"/>
</dbReference>
<feature type="non-terminal residue" evidence="4">
    <location>
        <position position="313"/>
    </location>
</feature>
<accession>A0A6G1IBC4</accession>
<dbReference type="SUPFAM" id="SSF51735">
    <property type="entry name" value="NAD(P)-binding Rossmann-fold domains"/>
    <property type="match status" value="1"/>
</dbReference>
<dbReference type="PANTHER" id="PTHR43245">
    <property type="entry name" value="BIFUNCTIONAL POLYMYXIN RESISTANCE PROTEIN ARNA"/>
    <property type="match status" value="1"/>
</dbReference>
<evidence type="ECO:0000256" key="2">
    <source>
        <dbReference type="ARBA" id="ARBA00023002"/>
    </source>
</evidence>
<keyword evidence="5" id="KW-1185">Reference proteome</keyword>
<evidence type="ECO:0000313" key="4">
    <source>
        <dbReference type="EMBL" id="KAF2405369.1"/>
    </source>
</evidence>
<sequence length="313" mass="33115">MNLQPPLPPDTHILLTGATGFVGTHITRALLRDFPNIKLTLLDLERPEGWTPAGADISLLTADITSPEAVSAAFHAAAPITAVIHTAGFVPVRSARYTQSAQSQAWSVNVEGTANVLTAARECRVRAVVATSSCTVVTDAVGRDWFNYAEDVNVEGPRLVYGETKAAAEELLLAANTPDFATCALRPSTLCGEGDYNLIPTILSCIPRETPFTLGSGLNLYDFTYAGNVADAHVLALHNLLTTRTAAGLAIAITNGEPVPFRAFCLAVWREVGHYPLFEVMVPRAVGWFAGCVAEGVGWLAGKEGAVSRGSVG</sequence>
<gene>
    <name evidence="4" type="ORF">EJ06DRAFT_486081</name>
</gene>
<dbReference type="AlphaFoldDB" id="A0A6G1IBC4"/>
<name>A0A6G1IBC4_9PEZI</name>
<proteinExistence type="inferred from homology"/>
<reference evidence="4" key="1">
    <citation type="journal article" date="2020" name="Stud. Mycol.">
        <title>101 Dothideomycetes genomes: a test case for predicting lifestyles and emergence of pathogens.</title>
        <authorList>
            <person name="Haridas S."/>
            <person name="Albert R."/>
            <person name="Binder M."/>
            <person name="Bloem J."/>
            <person name="Labutti K."/>
            <person name="Salamov A."/>
            <person name="Andreopoulos B."/>
            <person name="Baker S."/>
            <person name="Barry K."/>
            <person name="Bills G."/>
            <person name="Bluhm B."/>
            <person name="Cannon C."/>
            <person name="Castanera R."/>
            <person name="Culley D."/>
            <person name="Daum C."/>
            <person name="Ezra D."/>
            <person name="Gonzalez J."/>
            <person name="Henrissat B."/>
            <person name="Kuo A."/>
            <person name="Liang C."/>
            <person name="Lipzen A."/>
            <person name="Lutzoni F."/>
            <person name="Magnuson J."/>
            <person name="Mondo S."/>
            <person name="Nolan M."/>
            <person name="Ohm R."/>
            <person name="Pangilinan J."/>
            <person name="Park H.-J."/>
            <person name="Ramirez L."/>
            <person name="Alfaro M."/>
            <person name="Sun H."/>
            <person name="Tritt A."/>
            <person name="Yoshinaga Y."/>
            <person name="Zwiers L.-H."/>
            <person name="Turgeon B."/>
            <person name="Goodwin S."/>
            <person name="Spatafora J."/>
            <person name="Crous P."/>
            <person name="Grigoriev I."/>
        </authorList>
    </citation>
    <scope>NUCLEOTIDE SEQUENCE</scope>
    <source>
        <strain evidence="4">CBS 262.69</strain>
    </source>
</reference>
<evidence type="ECO:0000259" key="3">
    <source>
        <dbReference type="Pfam" id="PF01073"/>
    </source>
</evidence>
<keyword evidence="2" id="KW-0560">Oxidoreductase</keyword>
<organism evidence="4 5">
    <name type="scientific">Trichodelitschia bisporula</name>
    <dbReference type="NCBI Taxonomy" id="703511"/>
    <lineage>
        <taxon>Eukaryota</taxon>
        <taxon>Fungi</taxon>
        <taxon>Dikarya</taxon>
        <taxon>Ascomycota</taxon>
        <taxon>Pezizomycotina</taxon>
        <taxon>Dothideomycetes</taxon>
        <taxon>Dothideomycetes incertae sedis</taxon>
        <taxon>Phaeotrichales</taxon>
        <taxon>Phaeotrichaceae</taxon>
        <taxon>Trichodelitschia</taxon>
    </lineage>
</organism>
<dbReference type="EMBL" id="ML996687">
    <property type="protein sequence ID" value="KAF2405369.1"/>
    <property type="molecule type" value="Genomic_DNA"/>
</dbReference>